<keyword evidence="3" id="KW-0732">Signal</keyword>
<evidence type="ECO:0000313" key="4">
    <source>
        <dbReference type="EMBL" id="KAG6447753.1"/>
    </source>
</evidence>
<dbReference type="Pfam" id="PF11018">
    <property type="entry name" value="Cuticle_3"/>
    <property type="match status" value="1"/>
</dbReference>
<evidence type="ECO:0008006" key="6">
    <source>
        <dbReference type="Google" id="ProtNLM"/>
    </source>
</evidence>
<reference evidence="4" key="1">
    <citation type="journal article" date="2016" name="Insect Biochem. Mol. Biol.">
        <title>Multifaceted biological insights from a draft genome sequence of the tobacco hornworm moth, Manduca sexta.</title>
        <authorList>
            <person name="Kanost M.R."/>
            <person name="Arrese E.L."/>
            <person name="Cao X."/>
            <person name="Chen Y.R."/>
            <person name="Chellapilla S."/>
            <person name="Goldsmith M.R."/>
            <person name="Grosse-Wilde E."/>
            <person name="Heckel D.G."/>
            <person name="Herndon N."/>
            <person name="Jiang H."/>
            <person name="Papanicolaou A."/>
            <person name="Qu J."/>
            <person name="Soulages J.L."/>
            <person name="Vogel H."/>
            <person name="Walters J."/>
            <person name="Waterhouse R.M."/>
            <person name="Ahn S.J."/>
            <person name="Almeida F.C."/>
            <person name="An C."/>
            <person name="Aqrawi P."/>
            <person name="Bretschneider A."/>
            <person name="Bryant W.B."/>
            <person name="Bucks S."/>
            <person name="Chao H."/>
            <person name="Chevignon G."/>
            <person name="Christen J.M."/>
            <person name="Clarke D.F."/>
            <person name="Dittmer N.T."/>
            <person name="Ferguson L.C.F."/>
            <person name="Garavelou S."/>
            <person name="Gordon K.H.J."/>
            <person name="Gunaratna R.T."/>
            <person name="Han Y."/>
            <person name="Hauser F."/>
            <person name="He Y."/>
            <person name="Heidel-Fischer H."/>
            <person name="Hirsh A."/>
            <person name="Hu Y."/>
            <person name="Jiang H."/>
            <person name="Kalra D."/>
            <person name="Klinner C."/>
            <person name="Konig C."/>
            <person name="Kovar C."/>
            <person name="Kroll A.R."/>
            <person name="Kuwar S.S."/>
            <person name="Lee S.L."/>
            <person name="Lehman R."/>
            <person name="Li K."/>
            <person name="Li Z."/>
            <person name="Liang H."/>
            <person name="Lovelace S."/>
            <person name="Lu Z."/>
            <person name="Mansfield J.H."/>
            <person name="McCulloch K.J."/>
            <person name="Mathew T."/>
            <person name="Morton B."/>
            <person name="Muzny D.M."/>
            <person name="Neunemann D."/>
            <person name="Ongeri F."/>
            <person name="Pauchet Y."/>
            <person name="Pu L.L."/>
            <person name="Pyrousis I."/>
            <person name="Rao X.J."/>
            <person name="Redding A."/>
            <person name="Roesel C."/>
            <person name="Sanchez-Gracia A."/>
            <person name="Schaack S."/>
            <person name="Shukla A."/>
            <person name="Tetreau G."/>
            <person name="Wang Y."/>
            <person name="Xiong G.H."/>
            <person name="Traut W."/>
            <person name="Walsh T.K."/>
            <person name="Worley K.C."/>
            <person name="Wu D."/>
            <person name="Wu W."/>
            <person name="Wu Y.Q."/>
            <person name="Zhang X."/>
            <person name="Zou Z."/>
            <person name="Zucker H."/>
            <person name="Briscoe A.D."/>
            <person name="Burmester T."/>
            <person name="Clem R.J."/>
            <person name="Feyereisen R."/>
            <person name="Grimmelikhuijzen C.J.P."/>
            <person name="Hamodrakas S.J."/>
            <person name="Hansson B.S."/>
            <person name="Huguet E."/>
            <person name="Jermiin L.S."/>
            <person name="Lan Q."/>
            <person name="Lehman H.K."/>
            <person name="Lorenzen M."/>
            <person name="Merzendorfer H."/>
            <person name="Michalopoulos I."/>
            <person name="Morton D.B."/>
            <person name="Muthukrishnan S."/>
            <person name="Oakeshott J.G."/>
            <person name="Palmer W."/>
            <person name="Park Y."/>
            <person name="Passarelli A.L."/>
            <person name="Rozas J."/>
            <person name="Schwartz L.M."/>
            <person name="Smith W."/>
            <person name="Southgate A."/>
            <person name="Vilcinskas A."/>
            <person name="Vogt R."/>
            <person name="Wang P."/>
            <person name="Werren J."/>
            <person name="Yu X.Q."/>
            <person name="Zhou J.J."/>
            <person name="Brown S.J."/>
            <person name="Scherer S.E."/>
            <person name="Richards S."/>
            <person name="Blissard G.W."/>
        </authorList>
    </citation>
    <scope>NUCLEOTIDE SEQUENCE</scope>
</reference>
<dbReference type="EMBL" id="JH668348">
    <property type="protein sequence ID" value="KAG6447752.1"/>
    <property type="molecule type" value="Genomic_DNA"/>
</dbReference>
<evidence type="ECO:0000256" key="3">
    <source>
        <dbReference type="SAM" id="SignalP"/>
    </source>
</evidence>
<sequence length="232" mass="25216">MSPKVTIFLSVLAVASAGIIGTDYSPATSVSYSSISTPTIKTIESPKLEKVISSPLVYSKAYTPAPYYESVLSTEQRKLQNSDGSEQTIYSKSLNTAYADIKKYESRTTDGNRYGHHFPIYSTGIHENPYVYHPTYNFAAPVVHTVTNPALSKSISVPIYTTHSIPVTKTKTTKVISTPLYTKTKIITSGIPTYSSHTPVLVSPPVKTAITYSDAPLVSHMTFSGLGASYGW</sequence>
<evidence type="ECO:0000256" key="2">
    <source>
        <dbReference type="ARBA" id="ARBA00022737"/>
    </source>
</evidence>
<gene>
    <name evidence="4" type="ORF">O3G_MSEX005148</name>
</gene>
<dbReference type="InterPro" id="IPR022727">
    <property type="entry name" value="Cuticle_C1"/>
</dbReference>
<dbReference type="GO" id="GO:0042302">
    <property type="term" value="F:structural constituent of cuticle"/>
    <property type="evidence" value="ECO:0007669"/>
    <property type="project" value="UniProtKB-KW"/>
</dbReference>
<reference evidence="4" key="2">
    <citation type="submission" date="2020-12" db="EMBL/GenBank/DDBJ databases">
        <authorList>
            <person name="Kanost M."/>
        </authorList>
    </citation>
    <scope>NUCLEOTIDE SEQUENCE</scope>
</reference>
<accession>A0A922CJD3</accession>
<organism evidence="4 5">
    <name type="scientific">Manduca sexta</name>
    <name type="common">Tobacco hawkmoth</name>
    <name type="synonym">Tobacco hornworm</name>
    <dbReference type="NCBI Taxonomy" id="7130"/>
    <lineage>
        <taxon>Eukaryota</taxon>
        <taxon>Metazoa</taxon>
        <taxon>Ecdysozoa</taxon>
        <taxon>Arthropoda</taxon>
        <taxon>Hexapoda</taxon>
        <taxon>Insecta</taxon>
        <taxon>Pterygota</taxon>
        <taxon>Neoptera</taxon>
        <taxon>Endopterygota</taxon>
        <taxon>Lepidoptera</taxon>
        <taxon>Glossata</taxon>
        <taxon>Ditrysia</taxon>
        <taxon>Bombycoidea</taxon>
        <taxon>Sphingidae</taxon>
        <taxon>Sphinginae</taxon>
        <taxon>Sphingini</taxon>
        <taxon>Manduca</taxon>
    </lineage>
</organism>
<keyword evidence="5" id="KW-1185">Reference proteome</keyword>
<keyword evidence="2" id="KW-0677">Repeat</keyword>
<dbReference type="AlphaFoldDB" id="A0A922CJD3"/>
<comment type="caution">
    <text evidence="4">The sequence shown here is derived from an EMBL/GenBank/DDBJ whole genome shotgun (WGS) entry which is preliminary data.</text>
</comment>
<dbReference type="PANTHER" id="PTHR39068">
    <property type="entry name" value="LARVAL/PUPAL CUTICLE PROTEIN H1C-LIKE PROTEIN-RELATED"/>
    <property type="match status" value="1"/>
</dbReference>
<feature type="signal peptide" evidence="3">
    <location>
        <begin position="1"/>
        <end position="17"/>
    </location>
</feature>
<dbReference type="EMBL" id="JH668348">
    <property type="protein sequence ID" value="KAG6447753.1"/>
    <property type="molecule type" value="Genomic_DNA"/>
</dbReference>
<feature type="chain" id="PRO_5038276720" description="Cuticle protein" evidence="3">
    <location>
        <begin position="18"/>
        <end position="232"/>
    </location>
</feature>
<evidence type="ECO:0000313" key="5">
    <source>
        <dbReference type="Proteomes" id="UP000791440"/>
    </source>
</evidence>
<evidence type="ECO:0000256" key="1">
    <source>
        <dbReference type="ARBA" id="ARBA00022460"/>
    </source>
</evidence>
<protein>
    <recommendedName>
        <fullName evidence="6">Cuticle protein</fullName>
    </recommendedName>
</protein>
<dbReference type="PANTHER" id="PTHR39068:SF2">
    <property type="entry name" value="MIP24391P"/>
    <property type="match status" value="1"/>
</dbReference>
<proteinExistence type="predicted"/>
<keyword evidence="1" id="KW-0193">Cuticle</keyword>
<dbReference type="Proteomes" id="UP000791440">
    <property type="component" value="Unassembled WGS sequence"/>
</dbReference>
<name>A0A922CJD3_MANSE</name>